<feature type="domain" description="Flavodoxin-like fold" evidence="3">
    <location>
        <begin position="2"/>
        <end position="172"/>
    </location>
</feature>
<dbReference type="Pfam" id="PF02525">
    <property type="entry name" value="Flavodoxin_2"/>
    <property type="match status" value="1"/>
</dbReference>
<reference evidence="4 5" key="1">
    <citation type="journal article" date="2013" name="ISME J.">
        <title>Comparative genomics of pathogenic lineages of Vibrio nigripulchritudo identifies virulence-associated traits.</title>
        <authorList>
            <person name="Goudenege D."/>
            <person name="Labreuche Y."/>
            <person name="Krin E."/>
            <person name="Ansquer D."/>
            <person name="Mangenot S."/>
            <person name="Calteau A."/>
            <person name="Medigue C."/>
            <person name="Mazel D."/>
            <person name="Polz M.F."/>
            <person name="Le Roux F."/>
        </authorList>
    </citation>
    <scope>NUCLEOTIDE SEQUENCE [LARGE SCALE GENOMIC DNA]</scope>
    <source>
        <strain evidence="4 5">SOn1</strain>
    </source>
</reference>
<evidence type="ECO:0000256" key="1">
    <source>
        <dbReference type="ARBA" id="ARBA00006252"/>
    </source>
</evidence>
<comment type="similarity">
    <text evidence="1">Belongs to the NAD(P)H dehydrogenase (quinone) family.</text>
</comment>
<organism evidence="4 5">
    <name type="scientific">Vibrio nigripulchritudo SOn1</name>
    <dbReference type="NCBI Taxonomy" id="1238450"/>
    <lineage>
        <taxon>Bacteria</taxon>
        <taxon>Pseudomonadati</taxon>
        <taxon>Pseudomonadota</taxon>
        <taxon>Gammaproteobacteria</taxon>
        <taxon>Vibrionales</taxon>
        <taxon>Vibrionaceae</taxon>
        <taxon>Vibrio</taxon>
    </lineage>
</organism>
<evidence type="ECO:0000313" key="4">
    <source>
        <dbReference type="EMBL" id="CCO46845.1"/>
    </source>
</evidence>
<dbReference type="PANTHER" id="PTHR10204:SF34">
    <property type="entry name" value="NAD(P)H DEHYDROGENASE [QUINONE] 1 ISOFORM 1"/>
    <property type="match status" value="1"/>
</dbReference>
<accession>A0AAV2VQ40</accession>
<sequence>MKNILVINANPKSSSFSHVLADSYEIQAREQAEVKRINLAEMNFNISLDSGYDDVQPLEPSLESFQELVLWADHIVIVSPIWWGGLPAKFKGLLDRTFLPGFAFKFEEGSVEPKQLLTGKTSRLILTMDAPHDYVEVQAQPVIEQLDRFTLQFSGMEAAKLTLIGSVIGADKTQRDEWLKLVGELGATGL</sequence>
<gene>
    <name evidence="4" type="ORF">VIBNISOn1_1900009</name>
</gene>
<dbReference type="AlphaFoldDB" id="A0AAV2VQ40"/>
<dbReference type="EMBL" id="CAOF01000102">
    <property type="protein sequence ID" value="CCO46845.1"/>
    <property type="molecule type" value="Genomic_DNA"/>
</dbReference>
<comment type="caution">
    <text evidence="4">The sequence shown here is derived from an EMBL/GenBank/DDBJ whole genome shotgun (WGS) entry which is preliminary data.</text>
</comment>
<dbReference type="Gene3D" id="3.40.50.360">
    <property type="match status" value="1"/>
</dbReference>
<keyword evidence="2" id="KW-0560">Oxidoreductase</keyword>
<dbReference type="GO" id="GO:0003955">
    <property type="term" value="F:NAD(P)H dehydrogenase (quinone) activity"/>
    <property type="evidence" value="ECO:0007669"/>
    <property type="project" value="TreeGrafter"/>
</dbReference>
<evidence type="ECO:0000313" key="5">
    <source>
        <dbReference type="Proteomes" id="UP000018211"/>
    </source>
</evidence>
<dbReference type="GO" id="GO:0005829">
    <property type="term" value="C:cytosol"/>
    <property type="evidence" value="ECO:0007669"/>
    <property type="project" value="TreeGrafter"/>
</dbReference>
<protein>
    <submittedName>
        <fullName evidence="4">NADPH-quinone reductase</fullName>
    </submittedName>
</protein>
<evidence type="ECO:0000256" key="2">
    <source>
        <dbReference type="ARBA" id="ARBA00023002"/>
    </source>
</evidence>
<evidence type="ECO:0000259" key="3">
    <source>
        <dbReference type="Pfam" id="PF02525"/>
    </source>
</evidence>
<dbReference type="InterPro" id="IPR003680">
    <property type="entry name" value="Flavodoxin_fold"/>
</dbReference>
<dbReference type="Proteomes" id="UP000018211">
    <property type="component" value="Unassembled WGS sequence"/>
</dbReference>
<name>A0AAV2VQ40_9VIBR</name>
<proteinExistence type="inferred from homology"/>
<dbReference type="InterPro" id="IPR029039">
    <property type="entry name" value="Flavoprotein-like_sf"/>
</dbReference>
<dbReference type="InterPro" id="IPR051545">
    <property type="entry name" value="NAD(P)H_dehydrogenase_qn"/>
</dbReference>
<dbReference type="RefSeq" id="WP_022611884.1">
    <property type="nucleotide sequence ID" value="NZ_LK391965.1"/>
</dbReference>
<dbReference type="PANTHER" id="PTHR10204">
    <property type="entry name" value="NAD P H OXIDOREDUCTASE-RELATED"/>
    <property type="match status" value="1"/>
</dbReference>
<dbReference type="SUPFAM" id="SSF52218">
    <property type="entry name" value="Flavoproteins"/>
    <property type="match status" value="1"/>
</dbReference>